<sequence>MGIKVPKFSRRGLKPYAAEFLGTALLIVIGEGVIAQCLLSDFHNGTWLSINLAWAGAVALTSFLADPSPTVNPAVTLALAAVRGPAHQHWREVPGKLLAQFAGAFVGAALVYVNYRSAILAWDPEYTIPGGSIISPMGHHSAGIFATYPSALLVSNWEAVFQEVLASAVLMFCVLSIAEGPNTRFGAPQVSVFILMVAIGAALGWQTGYAVNPARDFGPRLFSAIMYGREVFTAANYYCFVPLFAPIFGCLFGATVYDFMLFEGEGSWVRDAADKVNSDHHGPLRLLD</sequence>
<dbReference type="InterPro" id="IPR050363">
    <property type="entry name" value="MIP/Aquaporin"/>
</dbReference>
<evidence type="ECO:0000256" key="6">
    <source>
        <dbReference type="ARBA" id="ARBA00023136"/>
    </source>
</evidence>
<dbReference type="STRING" id="236234.A0A1J9RAE1"/>
<evidence type="ECO:0000256" key="7">
    <source>
        <dbReference type="RuleBase" id="RU000477"/>
    </source>
</evidence>
<evidence type="ECO:0000256" key="5">
    <source>
        <dbReference type="ARBA" id="ARBA00022989"/>
    </source>
</evidence>
<dbReference type="PANTHER" id="PTHR43829">
    <property type="entry name" value="AQUAPORIN OR AQUAGLYCEROPORIN RELATED"/>
    <property type="match status" value="1"/>
</dbReference>
<dbReference type="Proteomes" id="UP000183809">
    <property type="component" value="Unassembled WGS sequence"/>
</dbReference>
<feature type="transmembrane region" description="Helical" evidence="8">
    <location>
        <begin position="159"/>
        <end position="178"/>
    </location>
</feature>
<comment type="similarity">
    <text evidence="2 7">Belongs to the MIP/aquaporin (TC 1.A.8) family.</text>
</comment>
<gene>
    <name evidence="9" type="ORF">BKCO1_820007</name>
</gene>
<evidence type="ECO:0000256" key="2">
    <source>
        <dbReference type="ARBA" id="ARBA00006175"/>
    </source>
</evidence>
<evidence type="ECO:0000256" key="8">
    <source>
        <dbReference type="SAM" id="Phobius"/>
    </source>
</evidence>
<dbReference type="Pfam" id="PF00230">
    <property type="entry name" value="MIP"/>
    <property type="match status" value="1"/>
</dbReference>
<dbReference type="GO" id="GO:0015250">
    <property type="term" value="F:water channel activity"/>
    <property type="evidence" value="ECO:0007669"/>
    <property type="project" value="TreeGrafter"/>
</dbReference>
<feature type="transmembrane region" description="Helical" evidence="8">
    <location>
        <begin position="45"/>
        <end position="65"/>
    </location>
</feature>
<feature type="transmembrane region" description="Helical" evidence="8">
    <location>
        <begin position="190"/>
        <end position="211"/>
    </location>
</feature>
<dbReference type="PANTHER" id="PTHR43829:SF9">
    <property type="entry name" value="AQUAPORIN-9"/>
    <property type="match status" value="1"/>
</dbReference>
<keyword evidence="3 7" id="KW-0813">Transport</keyword>
<proteinExistence type="inferred from homology"/>
<evidence type="ECO:0000313" key="10">
    <source>
        <dbReference type="Proteomes" id="UP000183809"/>
    </source>
</evidence>
<dbReference type="GO" id="GO:0015254">
    <property type="term" value="F:glycerol channel activity"/>
    <property type="evidence" value="ECO:0007669"/>
    <property type="project" value="TreeGrafter"/>
</dbReference>
<dbReference type="PRINTS" id="PR00783">
    <property type="entry name" value="MINTRINSICP"/>
</dbReference>
<keyword evidence="4 7" id="KW-0812">Transmembrane</keyword>
<dbReference type="InterPro" id="IPR023271">
    <property type="entry name" value="Aquaporin-like"/>
</dbReference>
<reference evidence="9 10" key="1">
    <citation type="submission" date="2016-10" db="EMBL/GenBank/DDBJ databases">
        <title>Proteomics and genomics reveal pathogen-plant mechanisms compatible with a hemibiotrophic lifestyle of Diplodia corticola.</title>
        <authorList>
            <person name="Fernandes I."/>
            <person name="De Jonge R."/>
            <person name="Van De Peer Y."/>
            <person name="Devreese B."/>
            <person name="Alves A."/>
            <person name="Esteves A.C."/>
        </authorList>
    </citation>
    <scope>NUCLEOTIDE SEQUENCE [LARGE SCALE GENOMIC DNA]</scope>
    <source>
        <strain evidence="9 10">CBS 112549</strain>
    </source>
</reference>
<evidence type="ECO:0000313" key="9">
    <source>
        <dbReference type="EMBL" id="OJD29387.1"/>
    </source>
</evidence>
<dbReference type="SUPFAM" id="SSF81338">
    <property type="entry name" value="Aquaporin-like"/>
    <property type="match status" value="1"/>
</dbReference>
<comment type="subcellular location">
    <subcellularLocation>
        <location evidence="1">Membrane</location>
        <topology evidence="1">Multi-pass membrane protein</topology>
    </subcellularLocation>
</comment>
<name>A0A1J9RAE1_9PEZI</name>
<keyword evidence="10" id="KW-1185">Reference proteome</keyword>
<feature type="transmembrane region" description="Helical" evidence="8">
    <location>
        <begin position="97"/>
        <end position="115"/>
    </location>
</feature>
<evidence type="ECO:0000256" key="4">
    <source>
        <dbReference type="ARBA" id="ARBA00022692"/>
    </source>
</evidence>
<comment type="caution">
    <text evidence="9">The sequence shown here is derived from an EMBL/GenBank/DDBJ whole genome shotgun (WGS) entry which is preliminary data.</text>
</comment>
<accession>A0A1J9RAE1</accession>
<dbReference type="AlphaFoldDB" id="A0A1J9RAE1"/>
<dbReference type="GO" id="GO:0005886">
    <property type="term" value="C:plasma membrane"/>
    <property type="evidence" value="ECO:0007669"/>
    <property type="project" value="TreeGrafter"/>
</dbReference>
<dbReference type="EMBL" id="MNUE01000082">
    <property type="protein sequence ID" value="OJD29387.1"/>
    <property type="molecule type" value="Genomic_DNA"/>
</dbReference>
<dbReference type="Gene3D" id="1.20.1080.10">
    <property type="entry name" value="Glycerol uptake facilitator protein"/>
    <property type="match status" value="1"/>
</dbReference>
<keyword evidence="5 8" id="KW-1133">Transmembrane helix</keyword>
<dbReference type="OrthoDB" id="3222at2759"/>
<organism evidence="9 10">
    <name type="scientific">Diplodia corticola</name>
    <dbReference type="NCBI Taxonomy" id="236234"/>
    <lineage>
        <taxon>Eukaryota</taxon>
        <taxon>Fungi</taxon>
        <taxon>Dikarya</taxon>
        <taxon>Ascomycota</taxon>
        <taxon>Pezizomycotina</taxon>
        <taxon>Dothideomycetes</taxon>
        <taxon>Dothideomycetes incertae sedis</taxon>
        <taxon>Botryosphaeriales</taxon>
        <taxon>Botryosphaeriaceae</taxon>
        <taxon>Diplodia</taxon>
    </lineage>
</organism>
<dbReference type="GeneID" id="31019762"/>
<keyword evidence="6 8" id="KW-0472">Membrane</keyword>
<evidence type="ECO:0000256" key="1">
    <source>
        <dbReference type="ARBA" id="ARBA00004141"/>
    </source>
</evidence>
<dbReference type="InterPro" id="IPR000425">
    <property type="entry name" value="MIP"/>
</dbReference>
<dbReference type="RefSeq" id="XP_020125647.1">
    <property type="nucleotide sequence ID" value="XM_020279499.1"/>
</dbReference>
<protein>
    <submittedName>
        <fullName evidence="9">Glycerol uptake facilitator</fullName>
    </submittedName>
</protein>
<feature type="transmembrane region" description="Helical" evidence="8">
    <location>
        <begin position="231"/>
        <end position="257"/>
    </location>
</feature>
<evidence type="ECO:0000256" key="3">
    <source>
        <dbReference type="ARBA" id="ARBA00022448"/>
    </source>
</evidence>